<feature type="domain" description="DUF1308" evidence="1">
    <location>
        <begin position="291"/>
        <end position="377"/>
    </location>
</feature>
<reference evidence="2" key="1">
    <citation type="submission" date="2021-03" db="EMBL/GenBank/DDBJ databases">
        <authorList>
            <person name="Tagirdzhanova G."/>
        </authorList>
    </citation>
    <scope>NUCLEOTIDE SEQUENCE</scope>
</reference>
<dbReference type="AlphaFoldDB" id="A0A8H3F2L7"/>
<dbReference type="Proteomes" id="UP000664203">
    <property type="component" value="Unassembled WGS sequence"/>
</dbReference>
<gene>
    <name evidence="2" type="ORF">ALECFALPRED_010372</name>
</gene>
<dbReference type="OrthoDB" id="441890at2759"/>
<accession>A0A8H3F2L7</accession>
<dbReference type="InterPro" id="IPR010733">
    <property type="entry name" value="DUF1308"/>
</dbReference>
<evidence type="ECO:0000259" key="1">
    <source>
        <dbReference type="Pfam" id="PF07000"/>
    </source>
</evidence>
<evidence type="ECO:0000313" key="3">
    <source>
        <dbReference type="Proteomes" id="UP000664203"/>
    </source>
</evidence>
<organism evidence="2 3">
    <name type="scientific">Alectoria fallacina</name>
    <dbReference type="NCBI Taxonomy" id="1903189"/>
    <lineage>
        <taxon>Eukaryota</taxon>
        <taxon>Fungi</taxon>
        <taxon>Dikarya</taxon>
        <taxon>Ascomycota</taxon>
        <taxon>Pezizomycotina</taxon>
        <taxon>Lecanoromycetes</taxon>
        <taxon>OSLEUM clade</taxon>
        <taxon>Lecanoromycetidae</taxon>
        <taxon>Lecanorales</taxon>
        <taxon>Lecanorineae</taxon>
        <taxon>Parmeliaceae</taxon>
        <taxon>Alectoria</taxon>
    </lineage>
</organism>
<proteinExistence type="predicted"/>
<dbReference type="PANTHER" id="PTHR13379:SF0">
    <property type="entry name" value="UPF0415 PROTEIN C7ORF25"/>
    <property type="match status" value="1"/>
</dbReference>
<keyword evidence="3" id="KW-1185">Reference proteome</keyword>
<sequence length="503" mass="55983">MVEGYESDVECVEENITNGSTNTEATSTEGSALAEDLLARCQTLLNELEDFEKFVVEQRSEQEPTVDIHKFQTSVATEHKSLQKLADADLTAEKTIHTLRSSNLPFYAAIWGAAKASKALVTFGKRFYWDNRPTRDSKKAAEKRCALVDIVAHDGEEWIKVSTITGSRLSLEIAKAKWEAADSSGEDGEQENINSASDEDDIDRIELVKVADDLLRASQAHRIHYKHPRIRFVLPKISYSPSRELLPILERIRSTGAVIDLGDQNVSSGLLEEGVFPRLLPSPHPPLTQTLNIDCTILLALVSDLSHTANHPILPNYSSAITRQIEMETREHLLPSSLWPAMAGKSLVCTLEAAKRMKEIVDTIGMPNERARTEFLLDDGLARSGRELREKFAKYSDHAIPPSWVLPIRIVQAEVSEYDITNAIQGATLPSVALQVANQLTDINRSVFMHGWMESMTTVSSNRTVAKQVEGIVEKDAEGAVGPEIWLREPARSLLGKEKERRK</sequence>
<name>A0A8H3F2L7_9LECA</name>
<comment type="caution">
    <text evidence="2">The sequence shown here is derived from an EMBL/GenBank/DDBJ whole genome shotgun (WGS) entry which is preliminary data.</text>
</comment>
<protein>
    <recommendedName>
        <fullName evidence="1">DUF1308 domain-containing protein</fullName>
    </recommendedName>
</protein>
<evidence type="ECO:0000313" key="2">
    <source>
        <dbReference type="EMBL" id="CAF9915899.1"/>
    </source>
</evidence>
<dbReference type="PANTHER" id="PTHR13379">
    <property type="entry name" value="UNCHARACTERIZED DUF1308"/>
    <property type="match status" value="1"/>
</dbReference>
<dbReference type="Pfam" id="PF07000">
    <property type="entry name" value="DUF1308"/>
    <property type="match status" value="1"/>
</dbReference>
<dbReference type="EMBL" id="CAJPDR010000086">
    <property type="protein sequence ID" value="CAF9915899.1"/>
    <property type="molecule type" value="Genomic_DNA"/>
</dbReference>